<feature type="transmembrane region" description="Helical" evidence="1">
    <location>
        <begin position="379"/>
        <end position="400"/>
    </location>
</feature>
<keyword evidence="1" id="KW-0472">Membrane</keyword>
<reference evidence="3" key="1">
    <citation type="submission" date="2020-05" db="EMBL/GenBank/DDBJ databases">
        <title>Frigoriglobus tundricola gen. nov., sp. nov., a psychrotolerant cellulolytic planctomycete of the family Gemmataceae with two divergent copies of 16S rRNA gene.</title>
        <authorList>
            <person name="Kulichevskaya I.S."/>
            <person name="Ivanova A.A."/>
            <person name="Naumoff D.G."/>
            <person name="Beletsky A.V."/>
            <person name="Rijpstra W.I.C."/>
            <person name="Sinninghe Damste J.S."/>
            <person name="Mardanov A.V."/>
            <person name="Ravin N.V."/>
            <person name="Dedysh S.N."/>
        </authorList>
    </citation>
    <scope>NUCLEOTIDE SEQUENCE [LARGE SCALE GENOMIC DNA]</scope>
    <source>
        <strain evidence="3">PL17</strain>
    </source>
</reference>
<feature type="transmembrane region" description="Helical" evidence="1">
    <location>
        <begin position="97"/>
        <end position="117"/>
    </location>
</feature>
<dbReference type="Proteomes" id="UP000503447">
    <property type="component" value="Chromosome"/>
</dbReference>
<feature type="transmembrane region" description="Helical" evidence="1">
    <location>
        <begin position="284"/>
        <end position="301"/>
    </location>
</feature>
<sequence length="619" mass="65728">MSTAWCLSVAFLVPWVVGVPVAWFARGCRALRPADWLWVPFLGLTAIVCPLQSLCVFADLPLARTVPAFGIVTGTVWAVMMCFRAGRRSVRSLPWRVVALTLIVYLGQGAGVIVRGVESYRGDLQSDQYPYVVLAQFLMDEPFSTDRPDLSDRAWLVLPLDLKPDRIGQSVVHGFIAVAAGHNALDTFFPTLLLGPGLMVPAVFLLGTQCGLSRFWTTWAALAAGLAPGVEVLVSLCFLSHSLGDTALVAFLASVIRLARAGGSFSLVGAMATFVLGCSVYTEFAPLFVGVGGAALAAGVVRGHLRLLRAAGLVAALVLSLGLNPAAVIGAQGVWQRGTGAGATMTTGHRTSVWVSAVWLNFDKAGAMKQRPARTYSHAFVYGSTAAALLGAGALVVRALRSRRRLLPTVACVSLLLPPLALWIKRPEAAYAVGKLVLTLAPVLVVFIASGAFALERLRPTLWSRGTVRALAAGVVVILGVQSGMEQWNWLRGGRDVGLARLWNEPDLQDLCTALCGREPADVVIALSDPKGDSSAAVACGAVCYAARNQRIRLAFPLAVCGVDLHGYPAVPRARVEELPAGTLVVARRGFAPPGRVRDVVFENNSYQVMRIVGPAVIK</sequence>
<evidence type="ECO:0000313" key="2">
    <source>
        <dbReference type="EMBL" id="QJX00934.1"/>
    </source>
</evidence>
<accession>A0A6M5Z696</accession>
<feature type="transmembrane region" description="Helical" evidence="1">
    <location>
        <begin position="66"/>
        <end position="85"/>
    </location>
</feature>
<evidence type="ECO:0000256" key="1">
    <source>
        <dbReference type="SAM" id="Phobius"/>
    </source>
</evidence>
<feature type="transmembrane region" description="Helical" evidence="1">
    <location>
        <begin position="188"/>
        <end position="207"/>
    </location>
</feature>
<feature type="transmembrane region" description="Helical" evidence="1">
    <location>
        <begin position="436"/>
        <end position="455"/>
    </location>
</feature>
<feature type="transmembrane region" description="Helical" evidence="1">
    <location>
        <begin position="6"/>
        <end position="25"/>
    </location>
</feature>
<evidence type="ECO:0008006" key="4">
    <source>
        <dbReference type="Google" id="ProtNLM"/>
    </source>
</evidence>
<dbReference type="EMBL" id="CP053452">
    <property type="protein sequence ID" value="QJX00934.1"/>
    <property type="molecule type" value="Genomic_DNA"/>
</dbReference>
<gene>
    <name evidence="2" type="ORF">FTUN_8572</name>
</gene>
<keyword evidence="3" id="KW-1185">Reference proteome</keyword>
<feature type="transmembrane region" description="Helical" evidence="1">
    <location>
        <begin position="219"/>
        <end position="241"/>
    </location>
</feature>
<keyword evidence="1" id="KW-1133">Transmembrane helix</keyword>
<feature type="transmembrane region" description="Helical" evidence="1">
    <location>
        <begin position="307"/>
        <end position="329"/>
    </location>
</feature>
<dbReference type="AlphaFoldDB" id="A0A6M5Z696"/>
<proteinExistence type="predicted"/>
<feature type="transmembrane region" description="Helical" evidence="1">
    <location>
        <begin position="247"/>
        <end position="277"/>
    </location>
</feature>
<dbReference type="KEGG" id="ftj:FTUN_8572"/>
<organism evidence="2 3">
    <name type="scientific">Frigoriglobus tundricola</name>
    <dbReference type="NCBI Taxonomy" id="2774151"/>
    <lineage>
        <taxon>Bacteria</taxon>
        <taxon>Pseudomonadati</taxon>
        <taxon>Planctomycetota</taxon>
        <taxon>Planctomycetia</taxon>
        <taxon>Gemmatales</taxon>
        <taxon>Gemmataceae</taxon>
        <taxon>Frigoriglobus</taxon>
    </lineage>
</organism>
<protein>
    <recommendedName>
        <fullName evidence="4">Glycosyltransferase RgtA/B/C/D-like domain-containing protein</fullName>
    </recommendedName>
</protein>
<feature type="transmembrane region" description="Helical" evidence="1">
    <location>
        <begin position="37"/>
        <end position="60"/>
    </location>
</feature>
<keyword evidence="1" id="KW-0812">Transmembrane</keyword>
<dbReference type="RefSeq" id="WP_171475580.1">
    <property type="nucleotide sequence ID" value="NZ_CP053452.2"/>
</dbReference>
<evidence type="ECO:0000313" key="3">
    <source>
        <dbReference type="Proteomes" id="UP000503447"/>
    </source>
</evidence>
<name>A0A6M5Z696_9BACT</name>
<feature type="transmembrane region" description="Helical" evidence="1">
    <location>
        <begin position="406"/>
        <end position="424"/>
    </location>
</feature>